<evidence type="ECO:0000313" key="4">
    <source>
        <dbReference type="Proteomes" id="UP000472274"/>
    </source>
</evidence>
<feature type="coiled-coil region" evidence="1">
    <location>
        <begin position="60"/>
        <end position="87"/>
    </location>
</feature>
<keyword evidence="4" id="KW-1185">Reference proteome</keyword>
<dbReference type="GO" id="GO:0005737">
    <property type="term" value="C:cytoplasm"/>
    <property type="evidence" value="ECO:0007669"/>
    <property type="project" value="TreeGrafter"/>
</dbReference>
<dbReference type="PANTHER" id="PTHR18947">
    <property type="entry name" value="HOOK PROTEINS"/>
    <property type="match status" value="1"/>
</dbReference>
<dbReference type="GO" id="GO:0031122">
    <property type="term" value="P:cytoplasmic microtubule organization"/>
    <property type="evidence" value="ECO:0007669"/>
    <property type="project" value="TreeGrafter"/>
</dbReference>
<feature type="compositionally biased region" description="Basic and acidic residues" evidence="2">
    <location>
        <begin position="304"/>
        <end position="316"/>
    </location>
</feature>
<proteinExistence type="predicted"/>
<feature type="region of interest" description="Disordered" evidence="2">
    <location>
        <begin position="187"/>
        <end position="207"/>
    </location>
</feature>
<feature type="coiled-coil region" evidence="1">
    <location>
        <begin position="9"/>
        <end position="36"/>
    </location>
</feature>
<feature type="compositionally biased region" description="Basic and acidic residues" evidence="2">
    <location>
        <begin position="322"/>
        <end position="332"/>
    </location>
</feature>
<evidence type="ECO:0000256" key="1">
    <source>
        <dbReference type="SAM" id="Coils"/>
    </source>
</evidence>
<accession>A0A674I117</accession>
<dbReference type="GO" id="GO:0008017">
    <property type="term" value="F:microtubule binding"/>
    <property type="evidence" value="ECO:0007669"/>
    <property type="project" value="TreeGrafter"/>
</dbReference>
<sequence>WVTLCPQEREREHQRLEELQQEKVLLEGELRQNLGESQHLSWEEEQEPNETPKSLSYEVTEVTSSRLLALERENQELRRRLQEALEAPGEPRSPGLEQKNKALSKERLGAELEAQRARSCQEREELSAALLGEKEQLERELRSLQEQRHCEVGHGARGGGQGKVCKGLSFGAVEGCCRGKALCSPSPQQESLQSQEDPGTWAQEQQEALAESGRRLCQVEERASSLQEALRRLEATHAKALEGLTASQEARGHLEQELLRLRQELEQQRLEALLLGQLEAEAQALEKEREALRAELSQAEQELAEARGSLEAERQRTGRQAEQAREAAEELRASERELGTLQRGLEQHKAALTQLEGERGALEAVLSQAERERRALDKETRRLRAQTQAQEEALAEQGRRAAQLEAQSRLQALELGGLRETAQRLQELEQESKGLREQLAAERKASATLREELLSEKVKGQEREADLVRLREQLERREEEQRLLEEQQGHTHTWGILGILWGMERRGGIGVLGDRLVGFGGQGSGRLGSCMGGRGSGQEGLVEGILRKGVWSWELGGRDLREGAAGHGGWGAGIAGRGAAGHGGGWGAGISGRG</sequence>
<feature type="region of interest" description="Disordered" evidence="2">
    <location>
        <begin position="36"/>
        <end position="58"/>
    </location>
</feature>
<dbReference type="GO" id="GO:0005813">
    <property type="term" value="C:centrosome"/>
    <property type="evidence" value="ECO:0007669"/>
    <property type="project" value="TreeGrafter"/>
</dbReference>
<dbReference type="InParanoid" id="A0A674I117"/>
<feature type="coiled-coil region" evidence="1">
    <location>
        <begin position="120"/>
        <end position="154"/>
    </location>
</feature>
<feature type="compositionally biased region" description="Low complexity" evidence="2">
    <location>
        <begin position="187"/>
        <end position="196"/>
    </location>
</feature>
<reference evidence="3" key="2">
    <citation type="submission" date="2025-09" db="UniProtKB">
        <authorList>
            <consortium name="Ensembl"/>
        </authorList>
    </citation>
    <scope>IDENTIFICATION</scope>
</reference>
<dbReference type="PANTHER" id="PTHR18947:SF35">
    <property type="entry name" value="COILED-COIL DOMAIN-CONTAINING PROTEIN 88B"/>
    <property type="match status" value="1"/>
</dbReference>
<feature type="region of interest" description="Disordered" evidence="2">
    <location>
        <begin position="303"/>
        <end position="332"/>
    </location>
</feature>
<dbReference type="GO" id="GO:0030705">
    <property type="term" value="P:cytoskeleton-dependent intracellular transport"/>
    <property type="evidence" value="ECO:0007669"/>
    <property type="project" value="TreeGrafter"/>
</dbReference>
<protein>
    <recommendedName>
        <fullName evidence="5">Coiled-coil domain containing 88B</fullName>
    </recommendedName>
</protein>
<organism evidence="3 4">
    <name type="scientific">Terrapene triunguis</name>
    <name type="common">Three-toed box turtle</name>
    <dbReference type="NCBI Taxonomy" id="2587831"/>
    <lineage>
        <taxon>Eukaryota</taxon>
        <taxon>Metazoa</taxon>
        <taxon>Chordata</taxon>
        <taxon>Craniata</taxon>
        <taxon>Vertebrata</taxon>
        <taxon>Euteleostomi</taxon>
        <taxon>Archelosauria</taxon>
        <taxon>Testudinata</taxon>
        <taxon>Testudines</taxon>
        <taxon>Cryptodira</taxon>
        <taxon>Durocryptodira</taxon>
        <taxon>Testudinoidea</taxon>
        <taxon>Emydidae</taxon>
        <taxon>Terrapene</taxon>
    </lineage>
</organism>
<reference evidence="3" key="1">
    <citation type="submission" date="2025-08" db="UniProtKB">
        <authorList>
            <consortium name="Ensembl"/>
        </authorList>
    </citation>
    <scope>IDENTIFICATION</scope>
</reference>
<dbReference type="AlphaFoldDB" id="A0A674I117"/>
<keyword evidence="1" id="KW-0175">Coiled coil</keyword>
<evidence type="ECO:0000256" key="2">
    <source>
        <dbReference type="SAM" id="MobiDB-lite"/>
    </source>
</evidence>
<dbReference type="Ensembl" id="ENSTMTT00000002369.1">
    <property type="protein sequence ID" value="ENSTMTP00000002290.1"/>
    <property type="gene ID" value="ENSTMTG00000001784.1"/>
</dbReference>
<name>A0A674I117_9SAUR</name>
<evidence type="ECO:0000313" key="3">
    <source>
        <dbReference type="Ensembl" id="ENSTMTP00000002290.1"/>
    </source>
</evidence>
<dbReference type="GO" id="GO:0051959">
    <property type="term" value="F:dynein light intermediate chain binding"/>
    <property type="evidence" value="ECO:0007669"/>
    <property type="project" value="TreeGrafter"/>
</dbReference>
<evidence type="ECO:0008006" key="5">
    <source>
        <dbReference type="Google" id="ProtNLM"/>
    </source>
</evidence>
<dbReference type="Proteomes" id="UP000472274">
    <property type="component" value="Unplaced"/>
</dbReference>